<proteinExistence type="predicted"/>
<dbReference type="RefSeq" id="WP_272737926.1">
    <property type="nucleotide sequence ID" value="NZ_CP116942.1"/>
</dbReference>
<evidence type="ECO:0000256" key="1">
    <source>
        <dbReference type="SAM" id="MobiDB-lite"/>
    </source>
</evidence>
<sequence>MTAPGLIDLGLRAGDVVRFRPRPSARWQEATVERRERDGSVGVRDRRGAARALPVERLEVRGTGPRGARTWEPLADRVGRAEQLDLFVDGAPPAPPAPSRRRARR</sequence>
<dbReference type="EMBL" id="CP116942">
    <property type="protein sequence ID" value="WCO68409.1"/>
    <property type="molecule type" value="Genomic_DNA"/>
</dbReference>
<protein>
    <submittedName>
        <fullName evidence="2">Uncharacterized protein</fullName>
    </submittedName>
</protein>
<dbReference type="KEGG" id="ima:PO878_06665"/>
<organism evidence="2 3">
    <name type="scientific">Iamia majanohamensis</name>
    <dbReference type="NCBI Taxonomy" id="467976"/>
    <lineage>
        <taxon>Bacteria</taxon>
        <taxon>Bacillati</taxon>
        <taxon>Actinomycetota</taxon>
        <taxon>Acidimicrobiia</taxon>
        <taxon>Acidimicrobiales</taxon>
        <taxon>Iamiaceae</taxon>
        <taxon>Iamia</taxon>
    </lineage>
</organism>
<gene>
    <name evidence="2" type="ORF">PO878_06665</name>
</gene>
<dbReference type="AlphaFoldDB" id="A0AAF0BX83"/>
<feature type="region of interest" description="Disordered" evidence="1">
    <location>
        <begin position="84"/>
        <end position="105"/>
    </location>
</feature>
<evidence type="ECO:0000313" key="2">
    <source>
        <dbReference type="EMBL" id="WCO68409.1"/>
    </source>
</evidence>
<evidence type="ECO:0000313" key="3">
    <source>
        <dbReference type="Proteomes" id="UP001216390"/>
    </source>
</evidence>
<accession>A0AAF0BX83</accession>
<dbReference type="Proteomes" id="UP001216390">
    <property type="component" value="Chromosome"/>
</dbReference>
<name>A0AAF0BX83_9ACTN</name>
<keyword evidence="3" id="KW-1185">Reference proteome</keyword>
<reference evidence="2" key="1">
    <citation type="submission" date="2023-01" db="EMBL/GenBank/DDBJ databases">
        <title>The diversity of Class Acidimicrobiia in South China Sea sediment environments and the proposal of Iamia marina sp. nov., a novel species of the genus Iamia.</title>
        <authorList>
            <person name="He Y."/>
            <person name="Tian X."/>
        </authorList>
    </citation>
    <scope>NUCLEOTIDE SEQUENCE</scope>
    <source>
        <strain evidence="2">DSM 19957</strain>
    </source>
</reference>